<accession>A0A2J6TVK5</accession>
<dbReference type="AlphaFoldDB" id="A0A2J6TVK5"/>
<feature type="region of interest" description="Disordered" evidence="1">
    <location>
        <begin position="1"/>
        <end position="25"/>
    </location>
</feature>
<dbReference type="PANTHER" id="PTHR38166">
    <property type="entry name" value="C2H2-TYPE DOMAIN-CONTAINING PROTEIN-RELATED"/>
    <property type="match status" value="1"/>
</dbReference>
<reference evidence="2 3" key="1">
    <citation type="submission" date="2016-04" db="EMBL/GenBank/DDBJ databases">
        <title>A degradative enzymes factory behind the ericoid mycorrhizal symbiosis.</title>
        <authorList>
            <consortium name="DOE Joint Genome Institute"/>
            <person name="Martino E."/>
            <person name="Morin E."/>
            <person name="Grelet G."/>
            <person name="Kuo A."/>
            <person name="Kohler A."/>
            <person name="Daghino S."/>
            <person name="Barry K."/>
            <person name="Choi C."/>
            <person name="Cichocki N."/>
            <person name="Clum A."/>
            <person name="Copeland A."/>
            <person name="Hainaut M."/>
            <person name="Haridas S."/>
            <person name="Labutti K."/>
            <person name="Lindquist E."/>
            <person name="Lipzen A."/>
            <person name="Khouja H.-R."/>
            <person name="Murat C."/>
            <person name="Ohm R."/>
            <person name="Olson A."/>
            <person name="Spatafora J."/>
            <person name="Veneault-Fourrey C."/>
            <person name="Henrissat B."/>
            <person name="Grigoriev I."/>
            <person name="Martin F."/>
            <person name="Perotto S."/>
        </authorList>
    </citation>
    <scope>NUCLEOTIDE SEQUENCE [LARGE SCALE GENOMIC DNA]</scope>
    <source>
        <strain evidence="2 3">E</strain>
    </source>
</reference>
<dbReference type="InParanoid" id="A0A2J6TVK5"/>
<name>A0A2J6TVK5_9HELO</name>
<proteinExistence type="predicted"/>
<dbReference type="GeneID" id="36580953"/>
<dbReference type="Proteomes" id="UP000235371">
    <property type="component" value="Unassembled WGS sequence"/>
</dbReference>
<dbReference type="RefSeq" id="XP_024743941.1">
    <property type="nucleotide sequence ID" value="XM_024872873.1"/>
</dbReference>
<dbReference type="OrthoDB" id="3521097at2759"/>
<gene>
    <name evidence="2" type="ORF">K444DRAFT_4627</name>
</gene>
<evidence type="ECO:0000313" key="2">
    <source>
        <dbReference type="EMBL" id="PMD67037.1"/>
    </source>
</evidence>
<feature type="region of interest" description="Disordered" evidence="1">
    <location>
        <begin position="739"/>
        <end position="770"/>
    </location>
</feature>
<feature type="compositionally biased region" description="Polar residues" evidence="1">
    <location>
        <begin position="397"/>
        <end position="424"/>
    </location>
</feature>
<feature type="region of interest" description="Disordered" evidence="1">
    <location>
        <begin position="651"/>
        <end position="685"/>
    </location>
</feature>
<feature type="region of interest" description="Disordered" evidence="1">
    <location>
        <begin position="87"/>
        <end position="106"/>
    </location>
</feature>
<dbReference type="EMBL" id="KZ613740">
    <property type="protein sequence ID" value="PMD67037.1"/>
    <property type="molecule type" value="Genomic_DNA"/>
</dbReference>
<feature type="compositionally biased region" description="Polar residues" evidence="1">
    <location>
        <begin position="666"/>
        <end position="675"/>
    </location>
</feature>
<keyword evidence="3" id="KW-1185">Reference proteome</keyword>
<organism evidence="2 3">
    <name type="scientific">Hyaloscypha bicolor E</name>
    <dbReference type="NCBI Taxonomy" id="1095630"/>
    <lineage>
        <taxon>Eukaryota</taxon>
        <taxon>Fungi</taxon>
        <taxon>Dikarya</taxon>
        <taxon>Ascomycota</taxon>
        <taxon>Pezizomycotina</taxon>
        <taxon>Leotiomycetes</taxon>
        <taxon>Helotiales</taxon>
        <taxon>Hyaloscyphaceae</taxon>
        <taxon>Hyaloscypha</taxon>
        <taxon>Hyaloscypha bicolor</taxon>
    </lineage>
</organism>
<dbReference type="PANTHER" id="PTHR38166:SF1">
    <property type="entry name" value="C2H2-TYPE DOMAIN-CONTAINING PROTEIN"/>
    <property type="match status" value="1"/>
</dbReference>
<feature type="region of interest" description="Disordered" evidence="1">
    <location>
        <begin position="397"/>
        <end position="466"/>
    </location>
</feature>
<dbReference type="STRING" id="1095630.A0A2J6TVK5"/>
<protein>
    <recommendedName>
        <fullName evidence="4">C2H2-type domain-containing protein</fullName>
    </recommendedName>
</protein>
<sequence>MKTPAVPRRRADSISAGGIGEAGPSAFCGIECAEESDSSLKKREGRDSYERYPEHAYPFASPFYGTQHSVSSSTSAPLYQNAGLSSGRMDFTHGSEMNKGGDDVGMETQRLASDGQIRRERAISSKHGSISRHQSFECFCGDQFSQLDALVHHLEPTGTIGLKNPCQQFKNSLGPYGVKNVDHLRQGISNYYYQQEVKEEATVAAPQVFGQGDSSCTPKLMATDTISKWSDTIAKWVAVSSQSAPSIMTSRSHANVVLTGPLLDKDRLFPVPQLTGCIPTVHETSSSFPLNTSSIENKTGTEQFPNELEEAKDANNRAIASAKPPSSRAVGSLEEVSISIDSRISSIDPDLSDCESTESESAWMSDYSNIPLLSQNHPFMFVKPIVVQEGLLAFENSKQSQQTGSDNTTAKNPPKSSCGTNQVPTTRQKRTRGKGGGSEEPRESEDDEELPAKRSRTSKKASGNHTSFACPFAKKNPLKYRSCYSYVLKRIRDVKQHLSRFHQLPIYCPRCACAFDVEDDRDEHIRASSCLVQNTIVHEGITRAQKSQLGQRAPSKMSPSDQWFNVFDILFPGHNPRPKSAYMNVELTEELEAFQDLMYVEGSSIIWEAIRSSGLDVSVMANVEDDAAALLHAAIQEGLQQIFERWSANMPSVLQDPPAPRGTAAEGSSSSQYPQANEGLGLSRSSSDTIFENSVEASTTAVLKPHFDNREINQESNCQLPTQAQAQEISKYPDLVADTTQPGNRRQPAAAASLASNEDQRYSEPTLDADMGDADDLWEVNKYGECFEWDDDCLPRRTQMAVDSGSFDTEFVETWGI</sequence>
<evidence type="ECO:0000256" key="1">
    <source>
        <dbReference type="SAM" id="MobiDB-lite"/>
    </source>
</evidence>
<evidence type="ECO:0000313" key="3">
    <source>
        <dbReference type="Proteomes" id="UP000235371"/>
    </source>
</evidence>
<evidence type="ECO:0008006" key="4">
    <source>
        <dbReference type="Google" id="ProtNLM"/>
    </source>
</evidence>